<comment type="caution">
    <text evidence="1">The sequence shown here is derived from an EMBL/GenBank/DDBJ whole genome shotgun (WGS) entry which is preliminary data.</text>
</comment>
<reference evidence="1 2" key="1">
    <citation type="journal article" date="2021" name="Elife">
        <title>Chloroplast acquisition without the gene transfer in kleptoplastic sea slugs, Plakobranchus ocellatus.</title>
        <authorList>
            <person name="Maeda T."/>
            <person name="Takahashi S."/>
            <person name="Yoshida T."/>
            <person name="Shimamura S."/>
            <person name="Takaki Y."/>
            <person name="Nagai Y."/>
            <person name="Toyoda A."/>
            <person name="Suzuki Y."/>
            <person name="Arimoto A."/>
            <person name="Ishii H."/>
            <person name="Satoh N."/>
            <person name="Nishiyama T."/>
            <person name="Hasebe M."/>
            <person name="Maruyama T."/>
            <person name="Minagawa J."/>
            <person name="Obokata J."/>
            <person name="Shigenobu S."/>
        </authorList>
    </citation>
    <scope>NUCLEOTIDE SEQUENCE [LARGE SCALE GENOMIC DNA]</scope>
</reference>
<gene>
    <name evidence="1" type="ORF">PoB_003292300</name>
</gene>
<dbReference type="AlphaFoldDB" id="A0AAV4AIQ6"/>
<protein>
    <submittedName>
        <fullName evidence="1">Uncharacterized protein</fullName>
    </submittedName>
</protein>
<organism evidence="1 2">
    <name type="scientific">Plakobranchus ocellatus</name>
    <dbReference type="NCBI Taxonomy" id="259542"/>
    <lineage>
        <taxon>Eukaryota</taxon>
        <taxon>Metazoa</taxon>
        <taxon>Spiralia</taxon>
        <taxon>Lophotrochozoa</taxon>
        <taxon>Mollusca</taxon>
        <taxon>Gastropoda</taxon>
        <taxon>Heterobranchia</taxon>
        <taxon>Euthyneura</taxon>
        <taxon>Panpulmonata</taxon>
        <taxon>Sacoglossa</taxon>
        <taxon>Placobranchoidea</taxon>
        <taxon>Plakobranchidae</taxon>
        <taxon>Plakobranchus</taxon>
    </lineage>
</organism>
<dbReference type="EMBL" id="BLXT01003772">
    <property type="protein sequence ID" value="GFO06418.1"/>
    <property type="molecule type" value="Genomic_DNA"/>
</dbReference>
<proteinExistence type="predicted"/>
<name>A0AAV4AIQ6_9GAST</name>
<evidence type="ECO:0000313" key="1">
    <source>
        <dbReference type="EMBL" id="GFO06418.1"/>
    </source>
</evidence>
<dbReference type="Proteomes" id="UP000735302">
    <property type="component" value="Unassembled WGS sequence"/>
</dbReference>
<sequence>MERISVRTSRRGFISLCCTSRKVTVGETLRQDLDIMLEVMCENRQMRPTLNLSSHSSLLFVCTIMCLSREGAVHGFSTHLAKTQKPSWKQEEQRATLRWVIVSGRSVLQSETFSTLFQILESYENVGRSRSFPCVLVSFDFPIFQTEEKPRTLMRGQLGLVFGLSHEEASRLPSRGPFYHNNAGNWIARNADIIRPVSAA</sequence>
<keyword evidence="2" id="KW-1185">Reference proteome</keyword>
<evidence type="ECO:0000313" key="2">
    <source>
        <dbReference type="Proteomes" id="UP000735302"/>
    </source>
</evidence>
<accession>A0AAV4AIQ6</accession>